<reference evidence="1" key="1">
    <citation type="submission" date="2023-03" db="EMBL/GenBank/DDBJ databases">
        <title>Chromosome-level genomes of two armyworms, Mythimna separata and Mythimna loreyi, provide insights into the biosynthesis and reception of sex pheromones.</title>
        <authorList>
            <person name="Zhao H."/>
        </authorList>
    </citation>
    <scope>NUCLEOTIDE SEQUENCE</scope>
    <source>
        <strain evidence="1">BeijingLab</strain>
    </source>
</reference>
<protein>
    <submittedName>
        <fullName evidence="1">Uncharacterized protein</fullName>
    </submittedName>
</protein>
<dbReference type="Proteomes" id="UP001231649">
    <property type="component" value="Chromosome 8"/>
</dbReference>
<name>A0ACC2QSE9_9NEOP</name>
<proteinExistence type="predicted"/>
<comment type="caution">
    <text evidence="1">The sequence shown here is derived from an EMBL/GenBank/DDBJ whole genome shotgun (WGS) entry which is preliminary data.</text>
</comment>
<organism evidence="1 2">
    <name type="scientific">Mythimna loreyi</name>
    <dbReference type="NCBI Taxonomy" id="667449"/>
    <lineage>
        <taxon>Eukaryota</taxon>
        <taxon>Metazoa</taxon>
        <taxon>Ecdysozoa</taxon>
        <taxon>Arthropoda</taxon>
        <taxon>Hexapoda</taxon>
        <taxon>Insecta</taxon>
        <taxon>Pterygota</taxon>
        <taxon>Neoptera</taxon>
        <taxon>Endopterygota</taxon>
        <taxon>Lepidoptera</taxon>
        <taxon>Glossata</taxon>
        <taxon>Ditrysia</taxon>
        <taxon>Noctuoidea</taxon>
        <taxon>Noctuidae</taxon>
        <taxon>Noctuinae</taxon>
        <taxon>Hadenini</taxon>
        <taxon>Mythimna</taxon>
    </lineage>
</organism>
<gene>
    <name evidence="1" type="ORF">PYW08_016053</name>
</gene>
<keyword evidence="2" id="KW-1185">Reference proteome</keyword>
<evidence type="ECO:0000313" key="1">
    <source>
        <dbReference type="EMBL" id="KAJ8724579.1"/>
    </source>
</evidence>
<accession>A0ACC2QSE9</accession>
<dbReference type="EMBL" id="CM056784">
    <property type="protein sequence ID" value="KAJ8724579.1"/>
    <property type="molecule type" value="Genomic_DNA"/>
</dbReference>
<evidence type="ECO:0000313" key="2">
    <source>
        <dbReference type="Proteomes" id="UP001231649"/>
    </source>
</evidence>
<sequence>MLIDKYNMDILCFCETWLKPDRMLFNVNNFSVASAYNRSSIGGGTLILCNNSLRYKERKDITACSVDRLCEVACAEVEGRTFLCVYRPPASNLTSFLIVIEEILNKLIKDSKLVFVCGDLNIDLLVNSPDKCKLLSLFSSFNLKCIFNEATRITPTSASCIDNIHFSTKKSKHFRFHCFCPNLTQKRIHTMKKNTYIIAGSLAITVISENSKFKIRISFVYLINEMNHCFETNVCLGLEYI</sequence>